<feature type="transmembrane region" description="Helical" evidence="1">
    <location>
        <begin position="48"/>
        <end position="69"/>
    </location>
</feature>
<dbReference type="AlphaFoldDB" id="W9H431"/>
<feature type="transmembrane region" description="Helical" evidence="1">
    <location>
        <begin position="227"/>
        <end position="249"/>
    </location>
</feature>
<sequence length="355" mass="38797">MLPFVRDSYLFVDFFFVLSGFVITHAYGGKLGDWRSAGRFMVRRIGRVWPLHIFALSLFVALELAKYLLAGHLGGAQHAPFTGATSIETLFTNIFLIHATGIHDVPASWNGPSWSISAEFIVYGLFALVTIAFGSRRAVVLVVLSAVCAAVLLTLSPKYMNAAMDFGLARCVFGFTVGHLVYLLHQRQARQSGGVPKYGSWIEAACLTLVGLFIAKVGQTPLSVTAPLLFGVVVHVFASGDGIFTGLLSTRPFRLLGELSFSIYMMHGFLIEMLLKLAGALEKTTGWPVKVTLPDESVVVSAGGLWATDTFILPYLAAVVIVSWFTYRLIELPGQRLFNNLRIARPRIEAPQPAL</sequence>
<feature type="transmembrane region" description="Helical" evidence="1">
    <location>
        <begin position="114"/>
        <end position="133"/>
    </location>
</feature>
<keyword evidence="4" id="KW-1185">Reference proteome</keyword>
<dbReference type="GO" id="GO:0016020">
    <property type="term" value="C:membrane"/>
    <property type="evidence" value="ECO:0007669"/>
    <property type="project" value="TreeGrafter"/>
</dbReference>
<dbReference type="InterPro" id="IPR002656">
    <property type="entry name" value="Acyl_transf_3_dom"/>
</dbReference>
<protein>
    <recommendedName>
        <fullName evidence="2">Acyltransferase 3 domain-containing protein</fullName>
    </recommendedName>
</protein>
<proteinExistence type="predicted"/>
<feature type="transmembrane region" description="Helical" evidence="1">
    <location>
        <begin position="9"/>
        <end position="28"/>
    </location>
</feature>
<organism evidence="3 4">
    <name type="scientific">Skermanella stibiiresistens SB22</name>
    <dbReference type="NCBI Taxonomy" id="1385369"/>
    <lineage>
        <taxon>Bacteria</taxon>
        <taxon>Pseudomonadati</taxon>
        <taxon>Pseudomonadota</taxon>
        <taxon>Alphaproteobacteria</taxon>
        <taxon>Rhodospirillales</taxon>
        <taxon>Azospirillaceae</taxon>
        <taxon>Skermanella</taxon>
    </lineage>
</organism>
<dbReference type="GO" id="GO:0016747">
    <property type="term" value="F:acyltransferase activity, transferring groups other than amino-acyl groups"/>
    <property type="evidence" value="ECO:0007669"/>
    <property type="project" value="InterPro"/>
</dbReference>
<dbReference type="EMBL" id="AVFL01000006">
    <property type="protein sequence ID" value="EWY40804.1"/>
    <property type="molecule type" value="Genomic_DNA"/>
</dbReference>
<evidence type="ECO:0000259" key="2">
    <source>
        <dbReference type="Pfam" id="PF01757"/>
    </source>
</evidence>
<feature type="transmembrane region" description="Helical" evidence="1">
    <location>
        <begin position="167"/>
        <end position="185"/>
    </location>
</feature>
<dbReference type="STRING" id="1385369.N825_33280"/>
<dbReference type="Pfam" id="PF01757">
    <property type="entry name" value="Acyl_transf_3"/>
    <property type="match status" value="1"/>
</dbReference>
<dbReference type="Proteomes" id="UP000019486">
    <property type="component" value="Unassembled WGS sequence"/>
</dbReference>
<feature type="transmembrane region" description="Helical" evidence="1">
    <location>
        <begin position="138"/>
        <end position="155"/>
    </location>
</feature>
<gene>
    <name evidence="3" type="ORF">N825_33280</name>
</gene>
<dbReference type="InterPro" id="IPR050879">
    <property type="entry name" value="Acyltransferase_3"/>
</dbReference>
<evidence type="ECO:0000313" key="4">
    <source>
        <dbReference type="Proteomes" id="UP000019486"/>
    </source>
</evidence>
<dbReference type="PANTHER" id="PTHR23028">
    <property type="entry name" value="ACETYLTRANSFERASE"/>
    <property type="match status" value="1"/>
</dbReference>
<feature type="transmembrane region" description="Helical" evidence="1">
    <location>
        <begin position="261"/>
        <end position="281"/>
    </location>
</feature>
<accession>W9H431</accession>
<reference evidence="3 4" key="1">
    <citation type="submission" date="2013-08" db="EMBL/GenBank/DDBJ databases">
        <title>The genome sequence of Skermanella stibiiresistens.</title>
        <authorList>
            <person name="Zhu W."/>
            <person name="Wang G."/>
        </authorList>
    </citation>
    <scope>NUCLEOTIDE SEQUENCE [LARGE SCALE GENOMIC DNA]</scope>
    <source>
        <strain evidence="3 4">SB22</strain>
    </source>
</reference>
<feature type="domain" description="Acyltransferase 3" evidence="2">
    <location>
        <begin position="10"/>
        <end position="327"/>
    </location>
</feature>
<comment type="caution">
    <text evidence="3">The sequence shown here is derived from an EMBL/GenBank/DDBJ whole genome shotgun (WGS) entry which is preliminary data.</text>
</comment>
<keyword evidence="1" id="KW-0472">Membrane</keyword>
<feature type="transmembrane region" description="Helical" evidence="1">
    <location>
        <begin position="197"/>
        <end position="215"/>
    </location>
</feature>
<name>W9H431_9PROT</name>
<evidence type="ECO:0000313" key="3">
    <source>
        <dbReference type="EMBL" id="EWY40804.1"/>
    </source>
</evidence>
<feature type="transmembrane region" description="Helical" evidence="1">
    <location>
        <begin position="311"/>
        <end position="330"/>
    </location>
</feature>
<evidence type="ECO:0000256" key="1">
    <source>
        <dbReference type="SAM" id="Phobius"/>
    </source>
</evidence>
<dbReference type="PATRIC" id="fig|1385369.3.peg.2100"/>
<keyword evidence="1" id="KW-1133">Transmembrane helix</keyword>
<keyword evidence="1" id="KW-0812">Transmembrane</keyword>
<dbReference type="PANTHER" id="PTHR23028:SF131">
    <property type="entry name" value="BLR2367 PROTEIN"/>
    <property type="match status" value="1"/>
</dbReference>
<dbReference type="GO" id="GO:0000271">
    <property type="term" value="P:polysaccharide biosynthetic process"/>
    <property type="evidence" value="ECO:0007669"/>
    <property type="project" value="TreeGrafter"/>
</dbReference>